<evidence type="ECO:0000256" key="5">
    <source>
        <dbReference type="SAM" id="SignalP"/>
    </source>
</evidence>
<dbReference type="STRING" id="9365.ENSEEUP00000001976"/>
<dbReference type="Proteomes" id="UP001652624">
    <property type="component" value="Chromosome 10"/>
</dbReference>
<evidence type="ECO:0000256" key="4">
    <source>
        <dbReference type="RuleBase" id="RU003695"/>
    </source>
</evidence>
<name>A0A1S2ZMC9_ERIEU</name>
<dbReference type="InterPro" id="IPR002345">
    <property type="entry name" value="Lipocalin"/>
</dbReference>
<dbReference type="InterPro" id="IPR022272">
    <property type="entry name" value="Lipocalin_CS"/>
</dbReference>
<evidence type="ECO:0000259" key="6">
    <source>
        <dbReference type="Pfam" id="PF00061"/>
    </source>
</evidence>
<comment type="similarity">
    <text evidence="1 4">Belongs to the calycin superfamily. Lipocalin family.</text>
</comment>
<dbReference type="InterPro" id="IPR000566">
    <property type="entry name" value="Lipocln_cytosolic_FA-bd_dom"/>
</dbReference>
<dbReference type="GO" id="GO:0019841">
    <property type="term" value="F:retinol binding"/>
    <property type="evidence" value="ECO:0007669"/>
    <property type="project" value="UniProtKB-KW"/>
</dbReference>
<evidence type="ECO:0000256" key="3">
    <source>
        <dbReference type="ARBA" id="ARBA00023072"/>
    </source>
</evidence>
<dbReference type="GO" id="GO:0005615">
    <property type="term" value="C:extracellular space"/>
    <property type="evidence" value="ECO:0007669"/>
    <property type="project" value="TreeGrafter"/>
</dbReference>
<evidence type="ECO:0000313" key="8">
    <source>
        <dbReference type="RefSeq" id="XP_007521587.1"/>
    </source>
</evidence>
<dbReference type="InParanoid" id="A0A1S2ZMC9"/>
<feature type="signal peptide" evidence="5">
    <location>
        <begin position="1"/>
        <end position="20"/>
    </location>
</feature>
<evidence type="ECO:0000256" key="2">
    <source>
        <dbReference type="ARBA" id="ARBA00022743"/>
    </source>
</evidence>
<dbReference type="OrthoDB" id="9048943at2759"/>
<evidence type="ECO:0000256" key="1">
    <source>
        <dbReference type="ARBA" id="ARBA00006889"/>
    </source>
</evidence>
<keyword evidence="3" id="KW-0683">Retinol-binding</keyword>
<dbReference type="Pfam" id="PF00061">
    <property type="entry name" value="Lipocalin"/>
    <property type="match status" value="1"/>
</dbReference>
<dbReference type="SUPFAM" id="SSF50814">
    <property type="entry name" value="Lipocalins"/>
    <property type="match status" value="1"/>
</dbReference>
<gene>
    <name evidence="8" type="primary">LCN9</name>
</gene>
<sequence>MALPLLLLLLLCGGPSLISSTQEFNPRTVVRRDYDMAKLSGPWYSVSIASDDMTRIDEDGDLRIYMRNIQHLENGALQFQFDFRVLGHCELVNMVCEKTERNGEFTVNYKGENKVLVSETDYNLYITFYLRNIQNGTLTQVLALYGKICKRHGLGPQNIINLDNTNICYQV</sequence>
<dbReference type="PROSITE" id="PS00213">
    <property type="entry name" value="LIPOCALIN"/>
    <property type="match status" value="1"/>
</dbReference>
<dbReference type="Gene3D" id="2.40.128.20">
    <property type="match status" value="1"/>
</dbReference>
<dbReference type="InterPro" id="IPR012674">
    <property type="entry name" value="Calycin"/>
</dbReference>
<dbReference type="RefSeq" id="XP_007521587.1">
    <property type="nucleotide sequence ID" value="XM_007521525.2"/>
</dbReference>
<keyword evidence="5" id="KW-0732">Signal</keyword>
<dbReference type="InterPro" id="IPR002447">
    <property type="entry name" value="Blactoglobulin"/>
</dbReference>
<feature type="domain" description="Lipocalin/cytosolic fatty-acid binding" evidence="6">
    <location>
        <begin position="40"/>
        <end position="147"/>
    </location>
</feature>
<keyword evidence="2" id="KW-0494">Milk protein</keyword>
<dbReference type="PRINTS" id="PR01172">
    <property type="entry name" value="BLCTOGLOBULN"/>
</dbReference>
<reference evidence="8" key="1">
    <citation type="submission" date="2025-08" db="UniProtKB">
        <authorList>
            <consortium name="RefSeq"/>
        </authorList>
    </citation>
    <scope>IDENTIFICATION</scope>
</reference>
<protein>
    <submittedName>
        <fullName evidence="8">Epididymal-specific lipocalin-9</fullName>
    </submittedName>
</protein>
<organism evidence="7 8">
    <name type="scientific">Erinaceus europaeus</name>
    <name type="common">Western European hedgehog</name>
    <dbReference type="NCBI Taxonomy" id="9365"/>
    <lineage>
        <taxon>Eukaryota</taxon>
        <taxon>Metazoa</taxon>
        <taxon>Chordata</taxon>
        <taxon>Craniata</taxon>
        <taxon>Vertebrata</taxon>
        <taxon>Euteleostomi</taxon>
        <taxon>Mammalia</taxon>
        <taxon>Eutheria</taxon>
        <taxon>Laurasiatheria</taxon>
        <taxon>Eulipotyphla</taxon>
        <taxon>Erinaceidae</taxon>
        <taxon>Erinaceinae</taxon>
        <taxon>Erinaceus</taxon>
    </lineage>
</organism>
<dbReference type="eggNOG" id="ENOG502RTZI">
    <property type="taxonomic scope" value="Eukaryota"/>
</dbReference>
<keyword evidence="7" id="KW-1185">Reference proteome</keyword>
<feature type="chain" id="PRO_5010237201" evidence="5">
    <location>
        <begin position="21"/>
        <end position="171"/>
    </location>
</feature>
<proteinExistence type="inferred from homology"/>
<dbReference type="GeneID" id="103112138"/>
<accession>A0A1S2ZMC9</accession>
<dbReference type="PANTHER" id="PTHR11430:SF28">
    <property type="entry name" value="EPIDIDYMAL-SPECIFIC LIPOCALIN-9"/>
    <property type="match status" value="1"/>
</dbReference>
<dbReference type="CTD" id="392399"/>
<dbReference type="PANTHER" id="PTHR11430">
    <property type="entry name" value="LIPOCALIN"/>
    <property type="match status" value="1"/>
</dbReference>
<evidence type="ECO:0000313" key="7">
    <source>
        <dbReference type="Proteomes" id="UP001652624"/>
    </source>
</evidence>
<dbReference type="AlphaFoldDB" id="A0A1S2ZMC9"/>